<evidence type="ECO:0000256" key="5">
    <source>
        <dbReference type="ARBA" id="ARBA00022679"/>
    </source>
</evidence>
<reference evidence="12" key="1">
    <citation type="submission" date="2017-06" db="EMBL/GenBank/DDBJ databases">
        <title>Aedes aegypti genome working group (AGWG) sequencing and assembly.</title>
        <authorList>
            <consortium name="Aedes aegypti Genome Working Group (AGWG)"/>
            <person name="Matthews B.J."/>
        </authorList>
    </citation>
    <scope>NUCLEOTIDE SEQUENCE [LARGE SCALE GENOMIC DNA]</scope>
    <source>
        <strain evidence="12">LVP_AGWG</strain>
    </source>
</reference>
<feature type="transmembrane region" description="Helical" evidence="10">
    <location>
        <begin position="189"/>
        <end position="209"/>
    </location>
</feature>
<evidence type="ECO:0000256" key="4">
    <source>
        <dbReference type="ARBA" id="ARBA00022676"/>
    </source>
</evidence>
<evidence type="ECO:0000256" key="9">
    <source>
        <dbReference type="ARBA" id="ARBA00023136"/>
    </source>
</evidence>
<comment type="subcellular location">
    <subcellularLocation>
        <location evidence="1 10">Endoplasmic reticulum membrane</location>
        <topology evidence="1 10">Multi-pass membrane protein</topology>
    </subcellularLocation>
</comment>
<keyword evidence="4 10" id="KW-0328">Glycosyltransferase</keyword>
<dbReference type="Proteomes" id="UP000008820">
    <property type="component" value="Unassembled WGS sequence"/>
</dbReference>
<evidence type="ECO:0000256" key="1">
    <source>
        <dbReference type="ARBA" id="ARBA00004477"/>
    </source>
</evidence>
<evidence type="ECO:0000256" key="2">
    <source>
        <dbReference type="ARBA" id="ARBA00004922"/>
    </source>
</evidence>
<feature type="transmembrane region" description="Helical" evidence="10">
    <location>
        <begin position="165"/>
        <end position="183"/>
    </location>
</feature>
<evidence type="ECO:0000256" key="7">
    <source>
        <dbReference type="ARBA" id="ARBA00022824"/>
    </source>
</evidence>
<dbReference type="InterPro" id="IPR005599">
    <property type="entry name" value="GPI_mannosylTrfase"/>
</dbReference>
<dbReference type="GO" id="GO:0005789">
    <property type="term" value="C:endoplasmic reticulum membrane"/>
    <property type="evidence" value="ECO:0007669"/>
    <property type="project" value="UniProtKB-SubCell"/>
</dbReference>
<evidence type="ECO:0000313" key="12">
    <source>
        <dbReference type="Proteomes" id="UP000008820"/>
    </source>
</evidence>
<dbReference type="EnsemblMetazoa" id="AAEL026159-RA">
    <property type="protein sequence ID" value="AAEL026159-PA"/>
    <property type="gene ID" value="AAEL026159"/>
</dbReference>
<feature type="transmembrane region" description="Helical" evidence="10">
    <location>
        <begin position="122"/>
        <end position="145"/>
    </location>
</feature>
<proteinExistence type="inferred from homology"/>
<comment type="similarity">
    <text evidence="3 10">Belongs to the glycosyltransferase 22 family.</text>
</comment>
<evidence type="ECO:0000256" key="10">
    <source>
        <dbReference type="RuleBase" id="RU363075"/>
    </source>
</evidence>
<name>A0A903VPN9_AEDAE</name>
<dbReference type="GO" id="GO:0000026">
    <property type="term" value="F:alpha-1,2-mannosyltransferase activity"/>
    <property type="evidence" value="ECO:0007669"/>
    <property type="project" value="TreeGrafter"/>
</dbReference>
<evidence type="ECO:0000256" key="8">
    <source>
        <dbReference type="ARBA" id="ARBA00022989"/>
    </source>
</evidence>
<keyword evidence="8 10" id="KW-1133">Transmembrane helix</keyword>
<keyword evidence="6 10" id="KW-0812">Transmembrane</keyword>
<dbReference type="GO" id="GO:0006487">
    <property type="term" value="P:protein N-linked glycosylation"/>
    <property type="evidence" value="ECO:0007669"/>
    <property type="project" value="TreeGrafter"/>
</dbReference>
<dbReference type="EC" id="2.4.1.-" evidence="10"/>
<keyword evidence="9 10" id="KW-0472">Membrane</keyword>
<keyword evidence="12" id="KW-1185">Reference proteome</keyword>
<dbReference type="PANTHER" id="PTHR22760:SF2">
    <property type="entry name" value="ALPHA-1,2-MANNOSYLTRANSFERASE ALG9"/>
    <property type="match status" value="1"/>
</dbReference>
<reference evidence="11" key="2">
    <citation type="submission" date="2022-10" db="UniProtKB">
        <authorList>
            <consortium name="EnsemblMetazoa"/>
        </authorList>
    </citation>
    <scope>IDENTIFICATION</scope>
    <source>
        <strain evidence="11">LVP_AGWG</strain>
    </source>
</reference>
<feature type="transmembrane region" description="Helical" evidence="10">
    <location>
        <begin position="7"/>
        <end position="26"/>
    </location>
</feature>
<feature type="transmembrane region" description="Helical" evidence="10">
    <location>
        <begin position="32"/>
        <end position="57"/>
    </location>
</feature>
<sequence>MFISSTALLPSSFSMFLTIAFVSTWWQKQYKMAILSIVISTFVGWPFAALVSLPFLYNVLVQKRLFRMFAYWSFLFAASVAVPLAMVDSYFYGKLTFAPLNIVLYNIFSQHGPNLFGVESKYFYFINLFLNFNIVWCFALLCPFFIAAKYVLQKLTKAKVSSTDVFWRLSPLYIWMMVFFIQPHKEERFIFPVYPLISLSGALSLISLLQINDQILQRCGKNIARLIRRLLMYGVTAVFITLSLSRLYALYINYHAPMDISSGVDVSPVVKNVCLGKEWHRFPGSFFIPNNYRLRFVPSHFGGILPAYFDETEAGTTVVHNYFNDMNQPNSHMLFDLARCDYMIDFDNGADFAPNDDEPNYSKDSATWKIVQSIPFLDASSSHSFYRAFYVPNIGQQYVKFGNYNLLAKKE</sequence>
<gene>
    <name evidence="11" type="primary">5569009</name>
</gene>
<dbReference type="OrthoDB" id="497541at2759"/>
<keyword evidence="7 10" id="KW-0256">Endoplasmic reticulum</keyword>
<organism evidence="11 12">
    <name type="scientific">Aedes aegypti</name>
    <name type="common">Yellowfever mosquito</name>
    <name type="synonym">Culex aegypti</name>
    <dbReference type="NCBI Taxonomy" id="7159"/>
    <lineage>
        <taxon>Eukaryota</taxon>
        <taxon>Metazoa</taxon>
        <taxon>Ecdysozoa</taxon>
        <taxon>Arthropoda</taxon>
        <taxon>Hexapoda</taxon>
        <taxon>Insecta</taxon>
        <taxon>Pterygota</taxon>
        <taxon>Neoptera</taxon>
        <taxon>Endopterygota</taxon>
        <taxon>Diptera</taxon>
        <taxon>Nematocera</taxon>
        <taxon>Culicoidea</taxon>
        <taxon>Culicidae</taxon>
        <taxon>Culicinae</taxon>
        <taxon>Aedini</taxon>
        <taxon>Aedes</taxon>
        <taxon>Stegomyia</taxon>
    </lineage>
</organism>
<dbReference type="PANTHER" id="PTHR22760">
    <property type="entry name" value="GLYCOSYLTRANSFERASE"/>
    <property type="match status" value="1"/>
</dbReference>
<dbReference type="Pfam" id="PF03901">
    <property type="entry name" value="Glyco_transf_22"/>
    <property type="match status" value="1"/>
</dbReference>
<feature type="transmembrane region" description="Helical" evidence="10">
    <location>
        <begin position="230"/>
        <end position="251"/>
    </location>
</feature>
<dbReference type="AlphaFoldDB" id="A0A903VPN9"/>
<evidence type="ECO:0000256" key="6">
    <source>
        <dbReference type="ARBA" id="ARBA00022692"/>
    </source>
</evidence>
<comment type="pathway">
    <text evidence="2">Protein modification; protein glycosylation.</text>
</comment>
<protein>
    <recommendedName>
        <fullName evidence="10">Mannosyltransferase</fullName>
        <ecNumber evidence="10">2.4.1.-</ecNumber>
    </recommendedName>
</protein>
<feature type="transmembrane region" description="Helical" evidence="10">
    <location>
        <begin position="69"/>
        <end position="92"/>
    </location>
</feature>
<accession>A0A903VPN9</accession>
<evidence type="ECO:0000313" key="11">
    <source>
        <dbReference type="EnsemblMetazoa" id="AAEL026159-PA"/>
    </source>
</evidence>
<keyword evidence="5" id="KW-0808">Transferase</keyword>
<evidence type="ECO:0000256" key="3">
    <source>
        <dbReference type="ARBA" id="ARBA00007063"/>
    </source>
</evidence>